<keyword evidence="3" id="KW-1185">Reference proteome</keyword>
<evidence type="ECO:0000313" key="3">
    <source>
        <dbReference type="Proteomes" id="UP001597374"/>
    </source>
</evidence>
<evidence type="ECO:0000313" key="2">
    <source>
        <dbReference type="EMBL" id="MFD2246649.1"/>
    </source>
</evidence>
<protein>
    <submittedName>
        <fullName evidence="2">PIN domain-containing protein</fullName>
    </submittedName>
</protein>
<dbReference type="InterPro" id="IPR032557">
    <property type="entry name" value="DUF4935"/>
</dbReference>
<dbReference type="Pfam" id="PF16289">
    <property type="entry name" value="PIN_12"/>
    <property type="match status" value="1"/>
</dbReference>
<evidence type="ECO:0000259" key="1">
    <source>
        <dbReference type="Pfam" id="PF16289"/>
    </source>
</evidence>
<name>A0ABW5CXT0_9BACT</name>
<sequence length="364" mass="42938">MTESIVTRSVAIDTSYIESQNFLKGKAINEFARLCKVDVIQIYITDITYNEVLARFKKNLNPLKSFKSFKDSIRILKNIDSYDAIFDMPEFDKEALSKSFKESWDDWLKVNKIEIIETTNIQIGSVFAAYFDNTPPFRDGIKKHEFPDAFTLKGLEEHFNKLGRQCYIVSGDKDILEYSSDFLLPIKDGSELLDLIIRTSEEYIEKEKYFAKIQNLLTNNRERLEFDLQKEIRDYIEYNLRQINAKGLYLYIKLESFKLKHINLGPYLITHLDNTHARIEFEVEIEFSAVLWLYNLKEAYHDVENDIWHNYDQEKYNIKYHNTVPVTFKVHHTPTAGERFASINVESINNGESLEIYEMNNFKL</sequence>
<feature type="domain" description="DUF4935" evidence="1">
    <location>
        <begin position="10"/>
        <end position="174"/>
    </location>
</feature>
<dbReference type="EMBL" id="JBHUIM010000001">
    <property type="protein sequence ID" value="MFD2246649.1"/>
    <property type="molecule type" value="Genomic_DNA"/>
</dbReference>
<organism evidence="2 3">
    <name type="scientific">Pontibacter ruber</name>
    <dbReference type="NCBI Taxonomy" id="1343895"/>
    <lineage>
        <taxon>Bacteria</taxon>
        <taxon>Pseudomonadati</taxon>
        <taxon>Bacteroidota</taxon>
        <taxon>Cytophagia</taxon>
        <taxon>Cytophagales</taxon>
        <taxon>Hymenobacteraceae</taxon>
        <taxon>Pontibacter</taxon>
    </lineage>
</organism>
<accession>A0ABW5CXT0</accession>
<dbReference type="RefSeq" id="WP_250428429.1">
    <property type="nucleotide sequence ID" value="NZ_JALPRR010000001.1"/>
</dbReference>
<proteinExistence type="predicted"/>
<reference evidence="3" key="1">
    <citation type="journal article" date="2019" name="Int. J. Syst. Evol. Microbiol.">
        <title>The Global Catalogue of Microorganisms (GCM) 10K type strain sequencing project: providing services to taxonomists for standard genome sequencing and annotation.</title>
        <authorList>
            <consortium name="The Broad Institute Genomics Platform"/>
            <consortium name="The Broad Institute Genome Sequencing Center for Infectious Disease"/>
            <person name="Wu L."/>
            <person name="Ma J."/>
        </authorList>
    </citation>
    <scope>NUCLEOTIDE SEQUENCE [LARGE SCALE GENOMIC DNA]</scope>
    <source>
        <strain evidence="3">CGMCC 4.1782</strain>
    </source>
</reference>
<gene>
    <name evidence="2" type="ORF">ACFSKP_10320</name>
</gene>
<dbReference type="Proteomes" id="UP001597374">
    <property type="component" value="Unassembled WGS sequence"/>
</dbReference>
<comment type="caution">
    <text evidence="2">The sequence shown here is derived from an EMBL/GenBank/DDBJ whole genome shotgun (WGS) entry which is preliminary data.</text>
</comment>